<name>A0A3L6QGH9_PANMI</name>
<keyword evidence="2" id="KW-1185">Reference proteome</keyword>
<comment type="caution">
    <text evidence="1">The sequence shown here is derived from an EMBL/GenBank/DDBJ whole genome shotgun (WGS) entry which is preliminary data.</text>
</comment>
<protein>
    <submittedName>
        <fullName evidence="1">Calmodulin-binding receptor-like cytoplasmic kinase 2</fullName>
    </submittedName>
</protein>
<proteinExistence type="predicted"/>
<gene>
    <name evidence="1" type="ORF">C2845_PM12G31240</name>
</gene>
<dbReference type="AlphaFoldDB" id="A0A3L6QGH9"/>
<reference evidence="2" key="1">
    <citation type="journal article" date="2019" name="Nat. Commun.">
        <title>The genome of broomcorn millet.</title>
        <authorList>
            <person name="Zou C."/>
            <person name="Miki D."/>
            <person name="Li D."/>
            <person name="Tang Q."/>
            <person name="Xiao L."/>
            <person name="Rajput S."/>
            <person name="Deng P."/>
            <person name="Jia W."/>
            <person name="Huang R."/>
            <person name="Zhang M."/>
            <person name="Sun Y."/>
            <person name="Hu J."/>
            <person name="Fu X."/>
            <person name="Schnable P.S."/>
            <person name="Li F."/>
            <person name="Zhang H."/>
            <person name="Feng B."/>
            <person name="Zhu X."/>
            <person name="Liu R."/>
            <person name="Schnable J.C."/>
            <person name="Zhu J.-K."/>
            <person name="Zhang H."/>
        </authorList>
    </citation>
    <scope>NUCLEOTIDE SEQUENCE [LARGE SCALE GENOMIC DNA]</scope>
</reference>
<evidence type="ECO:0000313" key="1">
    <source>
        <dbReference type="EMBL" id="RLM79831.1"/>
    </source>
</evidence>
<dbReference type="Proteomes" id="UP000275267">
    <property type="component" value="Unassembled WGS sequence"/>
</dbReference>
<organism evidence="1 2">
    <name type="scientific">Panicum miliaceum</name>
    <name type="common">Proso millet</name>
    <name type="synonym">Broomcorn millet</name>
    <dbReference type="NCBI Taxonomy" id="4540"/>
    <lineage>
        <taxon>Eukaryota</taxon>
        <taxon>Viridiplantae</taxon>
        <taxon>Streptophyta</taxon>
        <taxon>Embryophyta</taxon>
        <taxon>Tracheophyta</taxon>
        <taxon>Spermatophyta</taxon>
        <taxon>Magnoliopsida</taxon>
        <taxon>Liliopsida</taxon>
        <taxon>Poales</taxon>
        <taxon>Poaceae</taxon>
        <taxon>PACMAD clade</taxon>
        <taxon>Panicoideae</taxon>
        <taxon>Panicodae</taxon>
        <taxon>Paniceae</taxon>
        <taxon>Panicinae</taxon>
        <taxon>Panicum</taxon>
        <taxon>Panicum sect. Panicum</taxon>
    </lineage>
</organism>
<dbReference type="GO" id="GO:0016301">
    <property type="term" value="F:kinase activity"/>
    <property type="evidence" value="ECO:0007669"/>
    <property type="project" value="UniProtKB-KW"/>
</dbReference>
<evidence type="ECO:0000313" key="2">
    <source>
        <dbReference type="Proteomes" id="UP000275267"/>
    </source>
</evidence>
<dbReference type="STRING" id="4540.A0A3L6QGH9"/>
<sequence length="85" mass="9554">MARFIGGSAADVLDPHLARAPAAERALEMLLELAFRCMGPVRQDRPAMSDCCRALWTIRKTYRDMLAADVTPQHSDRPTGDLWRI</sequence>
<accession>A0A3L6QGH9</accession>
<dbReference type="EMBL" id="PQIB02000012">
    <property type="protein sequence ID" value="RLM79831.1"/>
    <property type="molecule type" value="Genomic_DNA"/>
</dbReference>